<dbReference type="FunFam" id="1.10.10.10:FF:000001">
    <property type="entry name" value="LysR family transcriptional regulator"/>
    <property type="match status" value="1"/>
</dbReference>
<dbReference type="EMBL" id="LR828253">
    <property type="protein sequence ID" value="CAD0298498.1"/>
    <property type="molecule type" value="Genomic_DNA"/>
</dbReference>
<dbReference type="GO" id="GO:0003700">
    <property type="term" value="F:DNA-binding transcription factor activity"/>
    <property type="evidence" value="ECO:0007669"/>
    <property type="project" value="InterPro"/>
</dbReference>
<dbReference type="PANTHER" id="PTHR30537:SF80">
    <property type="entry name" value="TRANSCRIPTIONAL REGULATOR"/>
    <property type="match status" value="1"/>
</dbReference>
<dbReference type="CDD" id="cd08422">
    <property type="entry name" value="PBP2_CrgA_like"/>
    <property type="match status" value="1"/>
</dbReference>
<dbReference type="PRINTS" id="PR00039">
    <property type="entry name" value="HTHLYSR"/>
</dbReference>
<organism evidence="6">
    <name type="scientific">Xanthomonas hortorum pv. gardneri</name>
    <dbReference type="NCBI Taxonomy" id="2754056"/>
    <lineage>
        <taxon>Bacteria</taxon>
        <taxon>Pseudomonadati</taxon>
        <taxon>Pseudomonadota</taxon>
        <taxon>Gammaproteobacteria</taxon>
        <taxon>Lysobacterales</taxon>
        <taxon>Lysobacteraceae</taxon>
        <taxon>Xanthomonas</taxon>
    </lineage>
</organism>
<dbReference type="Gene3D" id="3.40.190.290">
    <property type="match status" value="1"/>
</dbReference>
<dbReference type="SUPFAM" id="SSF46785">
    <property type="entry name" value="Winged helix' DNA-binding domain"/>
    <property type="match status" value="1"/>
</dbReference>
<accession>A0A6V7B8D8</accession>
<dbReference type="InterPro" id="IPR058163">
    <property type="entry name" value="LysR-type_TF_proteobact-type"/>
</dbReference>
<protein>
    <submittedName>
        <fullName evidence="6">HTH-type transcriptional regulator DmlR</fullName>
    </submittedName>
</protein>
<dbReference type="GO" id="GO:0003677">
    <property type="term" value="F:DNA binding"/>
    <property type="evidence" value="ECO:0007669"/>
    <property type="project" value="UniProtKB-KW"/>
</dbReference>
<comment type="similarity">
    <text evidence="1">Belongs to the LysR transcriptional regulatory family.</text>
</comment>
<dbReference type="PROSITE" id="PS50931">
    <property type="entry name" value="HTH_LYSR"/>
    <property type="match status" value="1"/>
</dbReference>
<dbReference type="Gene3D" id="1.10.10.10">
    <property type="entry name" value="Winged helix-like DNA-binding domain superfamily/Winged helix DNA-binding domain"/>
    <property type="match status" value="1"/>
</dbReference>
<keyword evidence="3" id="KW-0238">DNA-binding</keyword>
<dbReference type="EMBL" id="LR828253">
    <property type="protein sequence ID" value="CAD0298503.1"/>
    <property type="molecule type" value="Genomic_DNA"/>
</dbReference>
<sequence>MAGLRGVQRAPMPNLLEDPSRTYHSCDLRMNEGLAMGRFLLMTCFARAVETGSFSAAGRDLGLGQPNVSRHVAALEEHLHTRLLNRSTRKLVLTPEGERYYAEVRRILDAVGESEMSLRDNVQPSGLLRVACPTALSHQYVMPLVPEFLRRFPGLELDLQINDRFVNLLDEGAELAIRIGHLENSALRARRIGSFKRVCVASKDYLAERGIPTVPDDLRQHDCVLYTLLASGASWRFKEVDVPVTGRIRVNSPEAAREAVSAGLGIGQGPEWLFEQGLNTGHLQIVLNAFAGPAVPMHIMYAANRLVAKRAIVFMDFIAEAFAKIPQLNAPSCSQR</sequence>
<keyword evidence="2" id="KW-0805">Transcription regulation</keyword>
<reference evidence="6" key="1">
    <citation type="submission" date="2020-07" db="EMBL/GenBank/DDBJ databases">
        <authorList>
            <person name="Pothier F. J."/>
        </authorList>
    </citation>
    <scope>NUCLEOTIDE SEQUENCE</scope>
    <source>
        <strain evidence="6">CFBP 8129</strain>
    </source>
</reference>
<dbReference type="InterPro" id="IPR000847">
    <property type="entry name" value="LysR_HTH_N"/>
</dbReference>
<dbReference type="PANTHER" id="PTHR30537">
    <property type="entry name" value="HTH-TYPE TRANSCRIPTIONAL REGULATOR"/>
    <property type="match status" value="1"/>
</dbReference>
<dbReference type="InterPro" id="IPR036388">
    <property type="entry name" value="WH-like_DNA-bd_sf"/>
</dbReference>
<evidence type="ECO:0000256" key="2">
    <source>
        <dbReference type="ARBA" id="ARBA00023015"/>
    </source>
</evidence>
<dbReference type="SUPFAM" id="SSF53850">
    <property type="entry name" value="Periplasmic binding protein-like II"/>
    <property type="match status" value="1"/>
</dbReference>
<evidence type="ECO:0000256" key="1">
    <source>
        <dbReference type="ARBA" id="ARBA00009437"/>
    </source>
</evidence>
<evidence type="ECO:0000256" key="3">
    <source>
        <dbReference type="ARBA" id="ARBA00023125"/>
    </source>
</evidence>
<keyword evidence="4" id="KW-0804">Transcription</keyword>
<proteinExistence type="inferred from homology"/>
<gene>
    <name evidence="6" type="primary">dmlR_1</name>
    <name evidence="6" type="ORF">CFBP8129_00760</name>
</gene>
<name>A0A6V7B8D8_9XANT</name>
<dbReference type="Pfam" id="PF03466">
    <property type="entry name" value="LysR_substrate"/>
    <property type="match status" value="1"/>
</dbReference>
<dbReference type="InterPro" id="IPR036390">
    <property type="entry name" value="WH_DNA-bd_sf"/>
</dbReference>
<dbReference type="Pfam" id="PF00126">
    <property type="entry name" value="HTH_1"/>
    <property type="match status" value="1"/>
</dbReference>
<evidence type="ECO:0000256" key="4">
    <source>
        <dbReference type="ARBA" id="ARBA00023163"/>
    </source>
</evidence>
<evidence type="ECO:0000259" key="5">
    <source>
        <dbReference type="PROSITE" id="PS50931"/>
    </source>
</evidence>
<dbReference type="AlphaFoldDB" id="A0A6V7B8D8"/>
<dbReference type="InterPro" id="IPR005119">
    <property type="entry name" value="LysR_subst-bd"/>
</dbReference>
<feature type="domain" description="HTH lysR-type" evidence="5">
    <location>
        <begin position="41"/>
        <end position="94"/>
    </location>
</feature>
<evidence type="ECO:0000313" key="6">
    <source>
        <dbReference type="EMBL" id="CAD0298503.1"/>
    </source>
</evidence>